<dbReference type="AlphaFoldDB" id="A0A4Y7PRR9"/>
<gene>
    <name evidence="3" type="ORF">BD410DRAFT_831326</name>
</gene>
<dbReference type="VEuPathDB" id="FungiDB:BD410DRAFT_831326"/>
<accession>A0A4Y7PRR9</accession>
<dbReference type="EMBL" id="ML170217">
    <property type="protein sequence ID" value="TDL17731.1"/>
    <property type="molecule type" value="Genomic_DNA"/>
</dbReference>
<protein>
    <recommendedName>
        <fullName evidence="5">Transmembrane protein</fullName>
    </recommendedName>
</protein>
<keyword evidence="2" id="KW-0812">Transmembrane</keyword>
<evidence type="ECO:0000313" key="3">
    <source>
        <dbReference type="EMBL" id="TDL17731.1"/>
    </source>
</evidence>
<dbReference type="Proteomes" id="UP000294933">
    <property type="component" value="Unassembled WGS sequence"/>
</dbReference>
<feature type="region of interest" description="Disordered" evidence="1">
    <location>
        <begin position="1"/>
        <end position="98"/>
    </location>
</feature>
<reference evidence="3 4" key="1">
    <citation type="submission" date="2018-06" db="EMBL/GenBank/DDBJ databases">
        <title>A transcriptomic atlas of mushroom development highlights an independent origin of complex multicellularity.</title>
        <authorList>
            <consortium name="DOE Joint Genome Institute"/>
            <person name="Krizsan K."/>
            <person name="Almasi E."/>
            <person name="Merenyi Z."/>
            <person name="Sahu N."/>
            <person name="Viragh M."/>
            <person name="Koszo T."/>
            <person name="Mondo S."/>
            <person name="Kiss B."/>
            <person name="Balint B."/>
            <person name="Kues U."/>
            <person name="Barry K."/>
            <person name="Hegedus J.C."/>
            <person name="Henrissat B."/>
            <person name="Johnson J."/>
            <person name="Lipzen A."/>
            <person name="Ohm R."/>
            <person name="Nagy I."/>
            <person name="Pangilinan J."/>
            <person name="Yan J."/>
            <person name="Xiong Y."/>
            <person name="Grigoriev I.V."/>
            <person name="Hibbett D.S."/>
            <person name="Nagy L.G."/>
        </authorList>
    </citation>
    <scope>NUCLEOTIDE SEQUENCE [LARGE SCALE GENOMIC DNA]</scope>
    <source>
        <strain evidence="3 4">SZMC22713</strain>
    </source>
</reference>
<feature type="transmembrane region" description="Helical" evidence="2">
    <location>
        <begin position="439"/>
        <end position="466"/>
    </location>
</feature>
<evidence type="ECO:0000256" key="1">
    <source>
        <dbReference type="SAM" id="MobiDB-lite"/>
    </source>
</evidence>
<feature type="compositionally biased region" description="Polar residues" evidence="1">
    <location>
        <begin position="67"/>
        <end position="77"/>
    </location>
</feature>
<evidence type="ECO:0008006" key="5">
    <source>
        <dbReference type="Google" id="ProtNLM"/>
    </source>
</evidence>
<evidence type="ECO:0000313" key="4">
    <source>
        <dbReference type="Proteomes" id="UP000294933"/>
    </source>
</evidence>
<proteinExistence type="predicted"/>
<keyword evidence="2" id="KW-0472">Membrane</keyword>
<evidence type="ECO:0000256" key="2">
    <source>
        <dbReference type="SAM" id="Phobius"/>
    </source>
</evidence>
<dbReference type="OrthoDB" id="3269626at2759"/>
<sequence length="538" mass="61542">MPASLDSDMASHSEHANSNSESWSRSMRWSDQLPVGGRRRSSSAPGICPKTSVEPLPGHISAEGAPYTSQAYPSISRRSPRLTNDDRDARKSNSTPNFYPHRAIDIRYPLVRPTINEDLPKKSVEYITHSPNHEPIDEKSPFSDPKRQKRLLEIIYGPDAVKNAPIYDWTVWIDWQTRMDVKLTDYYLSHLDLLGNFLESRPIGEDSKMTDFIEILRGNPGWPHPWNMDEVYFNVTVWEENNVDNAWQLFWMSLLVPVYIPINRDCKTFQSQIYALYPPGPAQSGRRPFSVTLSEILKAGLTIKVTTHMHEHLKVVDNDNSVYIFRMTLVYARFSNCIPYNRVVKALGLTTLYQEIISSIFMIVEQDELNMQAERLGILDYGGAEGHFTFGTVFKMYKDTPPKLLAGRALYLENLIRRRNSFWTTLRRDLQKQRKEQPFAFWGSALALFFGICTVIQTVTSVWALAATLRGNNLQALQGISTSGLKVANTPWTCKTRSFRDVKRRILTIQPACISKDDPNAMLKDEVAMSCLFRIDFA</sequence>
<name>A0A4Y7PRR9_9AGAM</name>
<organism evidence="3 4">
    <name type="scientific">Rickenella mellea</name>
    <dbReference type="NCBI Taxonomy" id="50990"/>
    <lineage>
        <taxon>Eukaryota</taxon>
        <taxon>Fungi</taxon>
        <taxon>Dikarya</taxon>
        <taxon>Basidiomycota</taxon>
        <taxon>Agaricomycotina</taxon>
        <taxon>Agaricomycetes</taxon>
        <taxon>Hymenochaetales</taxon>
        <taxon>Rickenellaceae</taxon>
        <taxon>Rickenella</taxon>
    </lineage>
</organism>
<keyword evidence="4" id="KW-1185">Reference proteome</keyword>
<keyword evidence="2" id="KW-1133">Transmembrane helix</keyword>